<feature type="transmembrane region" description="Helical" evidence="1">
    <location>
        <begin position="989"/>
        <end position="1008"/>
    </location>
</feature>
<keyword evidence="1" id="KW-0472">Membrane</keyword>
<dbReference type="EMBL" id="JAFLCK010000014">
    <property type="protein sequence ID" value="MBN8660915.1"/>
    <property type="molecule type" value="Genomic_DNA"/>
</dbReference>
<dbReference type="Gene3D" id="3.30.70.1440">
    <property type="entry name" value="Multidrug efflux transporter AcrB pore domain"/>
    <property type="match status" value="1"/>
</dbReference>
<dbReference type="AlphaFoldDB" id="A0A8J7PLM3"/>
<feature type="transmembrane region" description="Helical" evidence="1">
    <location>
        <begin position="940"/>
        <end position="961"/>
    </location>
</feature>
<gene>
    <name evidence="2" type="ORF">J0M35_11150</name>
</gene>
<keyword evidence="1" id="KW-1133">Transmembrane helix</keyword>
<feature type="transmembrane region" description="Helical" evidence="1">
    <location>
        <begin position="12"/>
        <end position="30"/>
    </location>
</feature>
<dbReference type="Gene3D" id="3.30.70.1430">
    <property type="entry name" value="Multidrug efflux transporter AcrB pore domain"/>
    <property type="match status" value="2"/>
</dbReference>
<dbReference type="InterPro" id="IPR027463">
    <property type="entry name" value="AcrB_DN_DC_subdom"/>
</dbReference>
<evidence type="ECO:0000313" key="2">
    <source>
        <dbReference type="EMBL" id="MBN8660915.1"/>
    </source>
</evidence>
<dbReference type="InterPro" id="IPR001036">
    <property type="entry name" value="Acrflvin-R"/>
</dbReference>
<dbReference type="SUPFAM" id="SSF82693">
    <property type="entry name" value="Multidrug efflux transporter AcrB pore domain, PN1, PN2, PC1 and PC2 subdomains"/>
    <property type="match status" value="2"/>
</dbReference>
<sequence>MWIVELALRRPYTFVVTSLLLAILGIFSALRMPTDIFPFVNMPVVSVIWSYNNLPAEEMENRITTICERAITTVTSGIDFIESQSMNGISVIKVHMHQGADLGKAVGTIASLCQTLLRVYPTGTTPPLITSFSASDVPILQLGVGSESLSESELFDYGLNFIRTGLSGVPGASIPLPYGGKQRQVMVDLDQNALTAKGLSAQEVANAVGNQNIIIPSGSAKIGETEYAVKLNSTPQIIDDFNELPIKQINGATVYLKDVAQVHDGYAVQTNIVRQNGRRSTLLNVLKNGNASTIKVVEDIKKALPRILATCPPELKVALMSDQSVFVKAAVEGVVKEALTAACLTALFMFLVLASWRSTLIVAVSIPLSILASIVCLYACGQTLNTMTLGGLALAVGMLVDDATVEVENIHRNLSLGKAIERAILDGAQQVAAPAFVSTTAICIVFVPVFLLTEPARSLFVPLALAVVFAMMFSYFLSRTLVPVMARALLKNESHDQAKTSLLSPLFQLSENFIEGLRSHYRDLLSYLLSARLFCFAAFTVVFLASFAVVPFIGQDYFPKVDGGQLRLHLRLPVGTRIEESERIFAAVEDEVKQVIGKSEIEDIVDNIGLPTSGINLAYGDNITISNFDGEVLVSLKEGHKKSTFQYAKEIRSRLKTKFPDVQLFFQPADIVSQILNAGLPAPIDIQVTGRDKALNFKIAQQVKEAVSKVKGAVDVTLHQIVDAPQLNFNIDRVRANQMGFTQKDIAANVLISLSSSFQTAPSFWVNPANGVNYNVAIMTPPTKMRKIDDILSMPLTSSSSSNSSLEGRKQLLSNLASVGRSVTPSVVSHYKIQNVYNVFVNVQDRDLNGVASDIKEAIAPIEKNLPRGTFINIRGQAESMNAAFSALFGGLVFALLLIYLLLVVNFHSWIDPLIVLGALPGAFAGIVLALFASNTPFSVPALMGAIMSIGVASANSILLVTFANERLHMGDTPTAAALMSGYTRIRPVLMTATAMILGMLPMALGLGEGGSQNAPLGRAVIGGLILATVTTLLLVPCLYSLVKRRRDDHFNSAAQESYAENNKRDRSSDHDFATLLFDNENKENKMEAR</sequence>
<dbReference type="SUPFAM" id="SSF82866">
    <property type="entry name" value="Multidrug efflux transporter AcrB transmembrane domain"/>
    <property type="match status" value="2"/>
</dbReference>
<dbReference type="PRINTS" id="PR00702">
    <property type="entry name" value="ACRIFLAVINRP"/>
</dbReference>
<dbReference type="PANTHER" id="PTHR32063">
    <property type="match status" value="1"/>
</dbReference>
<accession>A0A8J7PLM3</accession>
<dbReference type="Gene3D" id="1.20.1640.10">
    <property type="entry name" value="Multidrug efflux transporter AcrB transmembrane domain"/>
    <property type="match status" value="2"/>
</dbReference>
<proteinExistence type="predicted"/>
<organism evidence="2 3">
    <name type="scientific">Candidatus Obscuribacter phosphatis</name>
    <dbReference type="NCBI Taxonomy" id="1906157"/>
    <lineage>
        <taxon>Bacteria</taxon>
        <taxon>Bacillati</taxon>
        <taxon>Candidatus Melainabacteria</taxon>
        <taxon>Candidatus Obscuribacterales</taxon>
        <taxon>Candidatus Obscuribacteraceae</taxon>
        <taxon>Candidatus Obscuribacter</taxon>
    </lineage>
</organism>
<feature type="transmembrane region" description="Helical" evidence="1">
    <location>
        <begin position="360"/>
        <end position="380"/>
    </location>
</feature>
<reference evidence="2" key="1">
    <citation type="submission" date="2021-02" db="EMBL/GenBank/DDBJ databases">
        <title>Genome-Resolved Metagenomics of a Microbial Community Performing Photosynthetic Biological Nutrient Removal.</title>
        <authorList>
            <person name="Mcdaniel E.A."/>
        </authorList>
    </citation>
    <scope>NUCLEOTIDE SEQUENCE</scope>
    <source>
        <strain evidence="2">UWPOB_OBS1</strain>
    </source>
</reference>
<dbReference type="Gene3D" id="3.30.2090.10">
    <property type="entry name" value="Multidrug efflux transporter AcrB TolC docking domain, DN and DC subdomains"/>
    <property type="match status" value="2"/>
</dbReference>
<feature type="transmembrane region" description="Helical" evidence="1">
    <location>
        <begin position="914"/>
        <end position="934"/>
    </location>
</feature>
<comment type="caution">
    <text evidence="2">The sequence shown here is derived from an EMBL/GenBank/DDBJ whole genome shotgun (WGS) entry which is preliminary data.</text>
</comment>
<feature type="transmembrane region" description="Helical" evidence="1">
    <location>
        <begin position="459"/>
        <end position="477"/>
    </location>
</feature>
<dbReference type="Pfam" id="PF00873">
    <property type="entry name" value="ACR_tran"/>
    <property type="match status" value="1"/>
</dbReference>
<keyword evidence="1" id="KW-0812">Transmembrane</keyword>
<evidence type="ECO:0000313" key="3">
    <source>
        <dbReference type="Proteomes" id="UP000664277"/>
    </source>
</evidence>
<feature type="transmembrane region" description="Helical" evidence="1">
    <location>
        <begin position="431"/>
        <end position="453"/>
    </location>
</feature>
<dbReference type="PANTHER" id="PTHR32063:SF8">
    <property type="entry name" value="CATION EFFLUX PROTEIN"/>
    <property type="match status" value="1"/>
</dbReference>
<dbReference type="GO" id="GO:0005886">
    <property type="term" value="C:plasma membrane"/>
    <property type="evidence" value="ECO:0007669"/>
    <property type="project" value="TreeGrafter"/>
</dbReference>
<dbReference type="Gene3D" id="3.30.70.1320">
    <property type="entry name" value="Multidrug efflux transporter AcrB pore domain like"/>
    <property type="match status" value="1"/>
</dbReference>
<protein>
    <submittedName>
        <fullName evidence="2">Efflux RND transporter permease subunit</fullName>
    </submittedName>
</protein>
<dbReference type="GO" id="GO:0042910">
    <property type="term" value="F:xenobiotic transmembrane transporter activity"/>
    <property type="evidence" value="ECO:0007669"/>
    <property type="project" value="TreeGrafter"/>
</dbReference>
<dbReference type="Proteomes" id="UP000664277">
    <property type="component" value="Unassembled WGS sequence"/>
</dbReference>
<evidence type="ECO:0000256" key="1">
    <source>
        <dbReference type="SAM" id="Phobius"/>
    </source>
</evidence>
<feature type="transmembrane region" description="Helical" evidence="1">
    <location>
        <begin position="1020"/>
        <end position="1043"/>
    </location>
</feature>
<name>A0A8J7PLM3_9BACT</name>
<feature type="transmembrane region" description="Helical" evidence="1">
    <location>
        <begin position="883"/>
        <end position="907"/>
    </location>
</feature>
<dbReference type="SUPFAM" id="SSF82714">
    <property type="entry name" value="Multidrug efflux transporter AcrB TolC docking domain, DN and DC subdomains"/>
    <property type="match status" value="1"/>
</dbReference>
<feature type="transmembrane region" description="Helical" evidence="1">
    <location>
        <begin position="527"/>
        <end position="553"/>
    </location>
</feature>